<reference evidence="2 3" key="1">
    <citation type="journal article" date="2015" name="BMC Genomics">
        <title>The genome of the truffle-parasite Tolypocladium ophioglossoides and the evolution of antifungal peptaibiotics.</title>
        <authorList>
            <person name="Quandt C.A."/>
            <person name="Bushley K.E."/>
            <person name="Spatafora J.W."/>
        </authorList>
    </citation>
    <scope>NUCLEOTIDE SEQUENCE [LARGE SCALE GENOMIC DNA]</scope>
    <source>
        <strain evidence="2 3">CBS 100239</strain>
    </source>
</reference>
<organism evidence="2 3">
    <name type="scientific">Tolypocladium ophioglossoides (strain CBS 100239)</name>
    <name type="common">Snaketongue truffleclub</name>
    <name type="synonym">Elaphocordyceps ophioglossoides</name>
    <dbReference type="NCBI Taxonomy" id="1163406"/>
    <lineage>
        <taxon>Eukaryota</taxon>
        <taxon>Fungi</taxon>
        <taxon>Dikarya</taxon>
        <taxon>Ascomycota</taxon>
        <taxon>Pezizomycotina</taxon>
        <taxon>Sordariomycetes</taxon>
        <taxon>Hypocreomycetidae</taxon>
        <taxon>Hypocreales</taxon>
        <taxon>Ophiocordycipitaceae</taxon>
        <taxon>Tolypocladium</taxon>
    </lineage>
</organism>
<dbReference type="EMBL" id="LFRF01000004">
    <property type="protein sequence ID" value="KND93272.1"/>
    <property type="molecule type" value="Genomic_DNA"/>
</dbReference>
<dbReference type="AlphaFoldDB" id="A0A0L0NGK5"/>
<keyword evidence="3" id="KW-1185">Reference proteome</keyword>
<name>A0A0L0NGK5_TOLOC</name>
<dbReference type="Proteomes" id="UP000036947">
    <property type="component" value="Unassembled WGS sequence"/>
</dbReference>
<feature type="region of interest" description="Disordered" evidence="1">
    <location>
        <begin position="1"/>
        <end position="83"/>
    </location>
</feature>
<evidence type="ECO:0000313" key="3">
    <source>
        <dbReference type="Proteomes" id="UP000036947"/>
    </source>
</evidence>
<feature type="compositionally biased region" description="Basic and acidic residues" evidence="1">
    <location>
        <begin position="21"/>
        <end position="32"/>
    </location>
</feature>
<accession>A0A0L0NGK5</accession>
<evidence type="ECO:0000256" key="1">
    <source>
        <dbReference type="SAM" id="MobiDB-lite"/>
    </source>
</evidence>
<comment type="caution">
    <text evidence="2">The sequence shown here is derived from an EMBL/GenBank/DDBJ whole genome shotgun (WGS) entry which is preliminary data.</text>
</comment>
<gene>
    <name evidence="2" type="ORF">TOPH_02256</name>
</gene>
<proteinExistence type="predicted"/>
<protein>
    <submittedName>
        <fullName evidence="2">Uncharacterized protein</fullName>
    </submittedName>
</protein>
<sequence length="83" mass="9316">MAHGGALDSPSSQQTRFTHSRRSDSEQDRHENPALLRQTKVGRRESRLGLRSIFGRSKAVKEPHSPKSTSTRSSIADMGHWPH</sequence>
<evidence type="ECO:0000313" key="2">
    <source>
        <dbReference type="EMBL" id="KND93272.1"/>
    </source>
</evidence>
<dbReference type="STRING" id="1163406.A0A0L0NGK5"/>